<reference evidence="3 4" key="1">
    <citation type="submission" date="2019-10" db="EMBL/GenBank/DDBJ databases">
        <authorList>
            <person name="Palmer J.M."/>
        </authorList>
    </citation>
    <scope>NUCLEOTIDE SEQUENCE [LARGE SCALE GENOMIC DNA]</scope>
    <source>
        <strain evidence="3 4">TWF694</strain>
    </source>
</reference>
<dbReference type="AlphaFoldDB" id="A0AAV9WSP9"/>
<keyword evidence="2" id="KW-1133">Transmembrane helix</keyword>
<sequence>MSPPLLLRPLAPQLHPLLLSTTSSLSSKSPSSLLDLLLPPRVSSHLKGVAAGIMPSPVPPPPPTPTDPKDDKSLYGRFKLASALWCRSPVSGASTALLTVYLYPFARLLRNEHPRVLPRPTFLPLSSVMFTLSAYMAFAGYGQDAAGVLSSWSMIYLLMNGRNSDKGGRIAIGRPGGGPRVLALGVMAWNAVSGSGVFLFGWGGGRGGGGWKMKMPDAEEAAV</sequence>
<dbReference type="EMBL" id="JAVHJO010000018">
    <property type="protein sequence ID" value="KAK6524278.1"/>
    <property type="molecule type" value="Genomic_DNA"/>
</dbReference>
<proteinExistence type="predicted"/>
<evidence type="ECO:0000256" key="1">
    <source>
        <dbReference type="SAM" id="MobiDB-lite"/>
    </source>
</evidence>
<dbReference type="InterPro" id="IPR019419">
    <property type="entry name" value="AIM19"/>
</dbReference>
<comment type="caution">
    <text evidence="3">The sequence shown here is derived from an EMBL/GenBank/DDBJ whole genome shotgun (WGS) entry which is preliminary data.</text>
</comment>
<organism evidence="3 4">
    <name type="scientific">Orbilia ellipsospora</name>
    <dbReference type="NCBI Taxonomy" id="2528407"/>
    <lineage>
        <taxon>Eukaryota</taxon>
        <taxon>Fungi</taxon>
        <taxon>Dikarya</taxon>
        <taxon>Ascomycota</taxon>
        <taxon>Pezizomycotina</taxon>
        <taxon>Orbiliomycetes</taxon>
        <taxon>Orbiliales</taxon>
        <taxon>Orbiliaceae</taxon>
        <taxon>Orbilia</taxon>
    </lineage>
</organism>
<evidence type="ECO:0000313" key="4">
    <source>
        <dbReference type="Proteomes" id="UP001365542"/>
    </source>
</evidence>
<dbReference type="Proteomes" id="UP001365542">
    <property type="component" value="Unassembled WGS sequence"/>
</dbReference>
<feature type="transmembrane region" description="Helical" evidence="2">
    <location>
        <begin position="145"/>
        <end position="161"/>
    </location>
</feature>
<keyword evidence="2" id="KW-0812">Transmembrane</keyword>
<dbReference type="Pfam" id="PF10315">
    <property type="entry name" value="Aim19"/>
    <property type="match status" value="1"/>
</dbReference>
<keyword evidence="2" id="KW-0472">Membrane</keyword>
<keyword evidence="4" id="KW-1185">Reference proteome</keyword>
<evidence type="ECO:0000313" key="3">
    <source>
        <dbReference type="EMBL" id="KAK6524278.1"/>
    </source>
</evidence>
<evidence type="ECO:0000256" key="2">
    <source>
        <dbReference type="SAM" id="Phobius"/>
    </source>
</evidence>
<feature type="region of interest" description="Disordered" evidence="1">
    <location>
        <begin position="53"/>
        <end position="72"/>
    </location>
</feature>
<feature type="transmembrane region" description="Helical" evidence="2">
    <location>
        <begin position="181"/>
        <end position="203"/>
    </location>
</feature>
<accession>A0AAV9WSP9</accession>
<name>A0AAV9WSP9_9PEZI</name>
<protein>
    <submittedName>
        <fullName evidence="3">Uncharacterized protein</fullName>
    </submittedName>
</protein>
<gene>
    <name evidence="3" type="ORF">TWF694_005932</name>
</gene>
<feature type="compositionally biased region" description="Pro residues" evidence="1">
    <location>
        <begin position="56"/>
        <end position="66"/>
    </location>
</feature>